<evidence type="ECO:0000313" key="2">
    <source>
        <dbReference type="EMBL" id="OLP94374.1"/>
    </source>
</evidence>
<keyword evidence="3" id="KW-1185">Reference proteome</keyword>
<feature type="compositionally biased region" description="Low complexity" evidence="1">
    <location>
        <begin position="77"/>
        <end position="91"/>
    </location>
</feature>
<organism evidence="2 3">
    <name type="scientific">Symbiodinium microadriaticum</name>
    <name type="common">Dinoflagellate</name>
    <name type="synonym">Zooxanthella microadriatica</name>
    <dbReference type="NCBI Taxonomy" id="2951"/>
    <lineage>
        <taxon>Eukaryota</taxon>
        <taxon>Sar</taxon>
        <taxon>Alveolata</taxon>
        <taxon>Dinophyceae</taxon>
        <taxon>Suessiales</taxon>
        <taxon>Symbiodiniaceae</taxon>
        <taxon>Symbiodinium</taxon>
    </lineage>
</organism>
<evidence type="ECO:0000256" key="1">
    <source>
        <dbReference type="SAM" id="MobiDB-lite"/>
    </source>
</evidence>
<dbReference type="EMBL" id="LSRX01000545">
    <property type="protein sequence ID" value="OLP94374.1"/>
    <property type="molecule type" value="Genomic_DNA"/>
</dbReference>
<name>A0A1Q9DGR1_SYMMI</name>
<dbReference type="Proteomes" id="UP000186817">
    <property type="component" value="Unassembled WGS sequence"/>
</dbReference>
<feature type="region of interest" description="Disordered" evidence="1">
    <location>
        <begin position="267"/>
        <end position="291"/>
    </location>
</feature>
<proteinExistence type="predicted"/>
<dbReference type="OrthoDB" id="8775810at2759"/>
<sequence>MSLLRSKDILDDADAVPPPPMPPSAPASQVAPPPARPGSAAGMRPGTATSTRSGLEEEQAEDLSTPASAAALRQKFLQNQQRQKTLQKQRTAGAGMVQANQGMLMSSSPMSSTSSAAKPTLGRSMSSVSSATSPTADAPPPPPPPPPSAAAAGYGGGEAPPPAPAPVMTRCAGDTGGSFSSPKAPEGELNNKKSPANAQLAMNKAKHEEDDIVQALKTWMPDKEAIPFWFLDDLEGMVAPTDLSPDELKAEETRRRNSLAATLDEKGISAVFDPGSSGNGGASPKPQFDVTTVPGNEMKQFLLNPAPKSAGMIECRIIRT</sequence>
<feature type="compositionally biased region" description="Pro residues" evidence="1">
    <location>
        <begin position="16"/>
        <end position="36"/>
    </location>
</feature>
<protein>
    <submittedName>
        <fullName evidence="2">Uncharacterized protein</fullName>
    </submittedName>
</protein>
<feature type="compositionally biased region" description="Low complexity" evidence="1">
    <location>
        <begin position="105"/>
        <end position="120"/>
    </location>
</feature>
<feature type="region of interest" description="Disordered" evidence="1">
    <location>
        <begin position="1"/>
        <end position="201"/>
    </location>
</feature>
<accession>A0A1Q9DGR1</accession>
<gene>
    <name evidence="2" type="ORF">AK812_SmicGene23603</name>
</gene>
<reference evidence="2 3" key="1">
    <citation type="submission" date="2016-02" db="EMBL/GenBank/DDBJ databases">
        <title>Genome analysis of coral dinoflagellate symbionts highlights evolutionary adaptations to a symbiotic lifestyle.</title>
        <authorList>
            <person name="Aranda M."/>
            <person name="Li Y."/>
            <person name="Liew Y.J."/>
            <person name="Baumgarten S."/>
            <person name="Simakov O."/>
            <person name="Wilson M."/>
            <person name="Piel J."/>
            <person name="Ashoor H."/>
            <person name="Bougouffa S."/>
            <person name="Bajic V.B."/>
            <person name="Ryu T."/>
            <person name="Ravasi T."/>
            <person name="Bayer T."/>
            <person name="Micklem G."/>
            <person name="Kim H."/>
            <person name="Bhak J."/>
            <person name="Lajeunesse T.C."/>
            <person name="Voolstra C.R."/>
        </authorList>
    </citation>
    <scope>NUCLEOTIDE SEQUENCE [LARGE SCALE GENOMIC DNA]</scope>
    <source>
        <strain evidence="2 3">CCMP2467</strain>
    </source>
</reference>
<dbReference type="AlphaFoldDB" id="A0A1Q9DGR1"/>
<feature type="compositionally biased region" description="Pro residues" evidence="1">
    <location>
        <begin position="137"/>
        <end position="148"/>
    </location>
</feature>
<feature type="compositionally biased region" description="Low complexity" evidence="1">
    <location>
        <begin position="37"/>
        <end position="46"/>
    </location>
</feature>
<evidence type="ECO:0000313" key="3">
    <source>
        <dbReference type="Proteomes" id="UP000186817"/>
    </source>
</evidence>
<comment type="caution">
    <text evidence="2">The sequence shown here is derived from an EMBL/GenBank/DDBJ whole genome shotgun (WGS) entry which is preliminary data.</text>
</comment>
<feature type="compositionally biased region" description="Basic and acidic residues" evidence="1">
    <location>
        <begin position="1"/>
        <end position="10"/>
    </location>
</feature>